<comment type="caution">
    <text evidence="3">The sequence shown here is derived from an EMBL/GenBank/DDBJ whole genome shotgun (WGS) entry which is preliminary data.</text>
</comment>
<keyword evidence="1" id="KW-0472">Membrane</keyword>
<evidence type="ECO:0000313" key="4">
    <source>
        <dbReference type="Proteomes" id="UP000233256"/>
    </source>
</evidence>
<reference evidence="3 4" key="1">
    <citation type="journal article" date="2017" name="ISME J.">
        <title>Potential for microbial H2 and metal transformations associated with novel bacteria and archaea in deep terrestrial subsurface sediments.</title>
        <authorList>
            <person name="Hernsdorf A.W."/>
            <person name="Amano Y."/>
            <person name="Miyakawa K."/>
            <person name="Ise K."/>
            <person name="Suzuki Y."/>
            <person name="Anantharaman K."/>
            <person name="Probst A."/>
            <person name="Burstein D."/>
            <person name="Thomas B.C."/>
            <person name="Banfield J.F."/>
        </authorList>
    </citation>
    <scope>NUCLEOTIDE SEQUENCE [LARGE SCALE GENOMIC DNA]</scope>
    <source>
        <strain evidence="3">HGW-Wallbacteria-1</strain>
    </source>
</reference>
<keyword evidence="1" id="KW-0812">Transmembrane</keyword>
<sequence>MNDTFQNAEPDSIAGEVKESISLAEESAVAELPLKEKLQFKLRQVSVWIAANQNFAKMIAIGVIAAVIFLVLFIVVVRSIMRRSPGWVVKFGIREIYFQEFDYYCRIMAEGTDEIPDDVDFRFKVSDSIASLISLRAQAFAEGFEKDPELRRRIQAYTREKLLRDYLKLKYPNNTPGEALMEVEKEISHNEMEIDPETYCLNDARHENFHMRPSCLWDQNIFSDRLYSSVYLSYHIREQIKVSDEEISMEYHENRESFKKAETFTVNIARTSYMYVAKAFEKNLETGMDFSDAAASVGGGTVEVLFDQTIASTKLSEKVVQQLNSLVLKSRSGILKTGDWYCVYFLLDHQPVSYKPLSEVSLELKEQIFERKRALLVNELTEKARRRNVVQINRKAILAM</sequence>
<dbReference type="InterPro" id="IPR000297">
    <property type="entry name" value="PPIase_PpiC"/>
</dbReference>
<dbReference type="Proteomes" id="UP000233256">
    <property type="component" value="Unassembled WGS sequence"/>
</dbReference>
<dbReference type="InterPro" id="IPR046357">
    <property type="entry name" value="PPIase_dom_sf"/>
</dbReference>
<evidence type="ECO:0000313" key="3">
    <source>
        <dbReference type="EMBL" id="PKK90597.1"/>
    </source>
</evidence>
<keyword evidence="1" id="KW-1133">Transmembrane helix</keyword>
<dbReference type="EMBL" id="PGXC01000005">
    <property type="protein sequence ID" value="PKK90597.1"/>
    <property type="molecule type" value="Genomic_DNA"/>
</dbReference>
<proteinExistence type="predicted"/>
<dbReference type="GO" id="GO:0003755">
    <property type="term" value="F:peptidyl-prolyl cis-trans isomerase activity"/>
    <property type="evidence" value="ECO:0007669"/>
    <property type="project" value="InterPro"/>
</dbReference>
<name>A0A2N1PQI1_9BACT</name>
<accession>A0A2N1PQI1</accession>
<organism evidence="3 4">
    <name type="scientific">Candidatus Wallbacteria bacterium HGW-Wallbacteria-1</name>
    <dbReference type="NCBI Taxonomy" id="2013854"/>
    <lineage>
        <taxon>Bacteria</taxon>
        <taxon>Candidatus Walliibacteriota</taxon>
    </lineage>
</organism>
<protein>
    <recommendedName>
        <fullName evidence="2">PpiC domain-containing protein</fullName>
    </recommendedName>
</protein>
<evidence type="ECO:0000259" key="2">
    <source>
        <dbReference type="Pfam" id="PF13145"/>
    </source>
</evidence>
<gene>
    <name evidence="3" type="ORF">CVV64_09580</name>
</gene>
<dbReference type="Pfam" id="PF13145">
    <property type="entry name" value="Rotamase_2"/>
    <property type="match status" value="1"/>
</dbReference>
<feature type="transmembrane region" description="Helical" evidence="1">
    <location>
        <begin position="55"/>
        <end position="77"/>
    </location>
</feature>
<dbReference type="Gene3D" id="1.10.4030.10">
    <property type="entry name" value="Porin chaperone SurA, peptide-binding domain"/>
    <property type="match status" value="1"/>
</dbReference>
<dbReference type="AlphaFoldDB" id="A0A2N1PQI1"/>
<feature type="domain" description="PpiC" evidence="2">
    <location>
        <begin position="242"/>
        <end position="360"/>
    </location>
</feature>
<dbReference type="Gene3D" id="3.10.50.40">
    <property type="match status" value="1"/>
</dbReference>
<evidence type="ECO:0000256" key="1">
    <source>
        <dbReference type="SAM" id="Phobius"/>
    </source>
</evidence>